<dbReference type="RefSeq" id="WP_044839550.1">
    <property type="nucleotide sequence ID" value="NZ_CP059733.1"/>
</dbReference>
<dbReference type="KEGG" id="tvd:SG34_010150"/>
<evidence type="ECO:0000256" key="9">
    <source>
        <dbReference type="SAM" id="SignalP"/>
    </source>
</evidence>
<dbReference type="PANTHER" id="PTHR22600">
    <property type="entry name" value="BETA-HEXOSAMINIDASE"/>
    <property type="match status" value="1"/>
</dbReference>
<evidence type="ECO:0000256" key="5">
    <source>
        <dbReference type="ARBA" id="ARBA00023295"/>
    </source>
</evidence>
<protein>
    <recommendedName>
        <fullName evidence="3">beta-N-acetylhexosaminidase</fullName>
        <ecNumber evidence="3">3.2.1.52</ecNumber>
    </recommendedName>
    <alternativeName>
        <fullName evidence="6">Beta-N-acetylhexosaminidase</fullName>
    </alternativeName>
    <alternativeName>
        <fullName evidence="7">N-acetyl-beta-glucosaminidase</fullName>
    </alternativeName>
</protein>
<evidence type="ECO:0000256" key="1">
    <source>
        <dbReference type="ARBA" id="ARBA00001231"/>
    </source>
</evidence>
<feature type="active site" description="Proton donor" evidence="8">
    <location>
        <position position="566"/>
    </location>
</feature>
<dbReference type="Gene3D" id="3.30.379.10">
    <property type="entry name" value="Chitobiase/beta-hexosaminidase domain 2-like"/>
    <property type="match status" value="1"/>
</dbReference>
<dbReference type="GO" id="GO:0030247">
    <property type="term" value="F:polysaccharide binding"/>
    <property type="evidence" value="ECO:0007669"/>
    <property type="project" value="InterPro"/>
</dbReference>
<feature type="signal peptide" evidence="9">
    <location>
        <begin position="1"/>
        <end position="23"/>
    </location>
</feature>
<dbReference type="Gene3D" id="2.60.40.290">
    <property type="match status" value="1"/>
</dbReference>
<evidence type="ECO:0000259" key="10">
    <source>
        <dbReference type="SMART" id="SM01081"/>
    </source>
</evidence>
<dbReference type="InterPro" id="IPR004866">
    <property type="entry name" value="CHB/HEX_N_dom"/>
</dbReference>
<feature type="domain" description="Chitobiase/beta-hexosaminidases N-terminal" evidence="10">
    <location>
        <begin position="51"/>
        <end position="216"/>
    </location>
</feature>
<accession>A0AAF0CB44</accession>
<keyword evidence="12" id="KW-1185">Reference proteome</keyword>
<dbReference type="GO" id="GO:0004563">
    <property type="term" value="F:beta-N-acetylhexosaminidase activity"/>
    <property type="evidence" value="ECO:0007669"/>
    <property type="project" value="UniProtKB-EC"/>
</dbReference>
<dbReference type="Pfam" id="PF02838">
    <property type="entry name" value="Glyco_hydro_20b"/>
    <property type="match status" value="1"/>
</dbReference>
<sequence>MKNLLLIFLMLLLSACGQSKQGAAELASVRANQAESALRQPSQRELDRIAADLDIKYRLVTNIPGKHCDANQSEGKCFEVELSFTAGEAIEVNNWSIYFSQIAPVQSFESQEFTIKHLNGDLHRISLKDSFTGFKAGETKKLLFRANFWMLSESDALPNYMIYSEQLQARIIKSTRAKTDPETGLEALPFVEPIHDVEKQFKRNKQDATRWLSSKDLYQRNLALGQGTADVSRVIIPTPKHIRYVKDDNTGEHRLLDIRRGVKVDFGPLDKKAVNAALQRLESLGLAVSDTGKHQGIPLSLEVQADDSKVIGSYGLEITPDAIKITGVDANGVFNGLQSLASLMRIGAGELPLVSIEDEPHYGFRGLMVDVARNFHSKDFILDLLDQMAAYKLNKLHLHLGDDEGWRLEIPGLPELTQVGGRRCFDPQEQDCLIPQLGAGPDPDSTVNGYYSVADYQEILKAASERYIQVIPSLDMPGHSRAAVKAMTARYNKYLALEEYEKASQFQLHEIDDTSKYSSVQYYHDNTINVCLESSYAFVKEVMTQVQAMHRQAGQPIRRYHIGADETAGAWTESPACRAFIADNDAGITGADELGAYFIERVAGILAELDIETAAWSDGLSHTRKHKMPPVVQANAWGLLPWEGHKQAHELANRNWQVVVSTPDVMYFDFPYEADPKEHGYYWASRHTNTEKIFQFMPDNLPVHAEFWLDREDRPFVSDDTYIKDGQGKLLSAPLEEGRKFLGLQGQLWSENTRSDDLAEHKIFPRLLALAERAWHLPDWAVPYNYQGFKYSRETRAFDDNRRKARDNSWALFAAALGQKEFAKLERADISYRLPTVGAKIESGRLWANIAFPGLDIEYKLAGQNWQPYHGPVALNGINAGAAAPKIQVRSVSKNGKRRGRTTYVR</sequence>
<dbReference type="Gene3D" id="3.20.20.80">
    <property type="entry name" value="Glycosidases"/>
    <property type="match status" value="1"/>
</dbReference>
<dbReference type="InterPro" id="IPR017853">
    <property type="entry name" value="GH"/>
</dbReference>
<dbReference type="SUPFAM" id="SSF81296">
    <property type="entry name" value="E set domains"/>
    <property type="match status" value="1"/>
</dbReference>
<reference evidence="11 12" key="1">
    <citation type="journal article" date="2015" name="Genome Announc.">
        <title>Draft Genome Sequences of Marine Isolates of Thalassomonas viridans and Thalassomonas actiniarum.</title>
        <authorList>
            <person name="Olonade I."/>
            <person name="van Zyl L.J."/>
            <person name="Trindade M."/>
        </authorList>
    </citation>
    <scope>NUCLEOTIDE SEQUENCE [LARGE SCALE GENOMIC DNA]</scope>
    <source>
        <strain evidence="11 12">XOM25</strain>
    </source>
</reference>
<evidence type="ECO:0000256" key="6">
    <source>
        <dbReference type="ARBA" id="ARBA00030512"/>
    </source>
</evidence>
<dbReference type="SUPFAM" id="SSF55545">
    <property type="entry name" value="beta-N-acetylhexosaminidase-like domain"/>
    <property type="match status" value="1"/>
</dbReference>
<evidence type="ECO:0000313" key="12">
    <source>
        <dbReference type="Proteomes" id="UP000032352"/>
    </source>
</evidence>
<dbReference type="InterPro" id="IPR013783">
    <property type="entry name" value="Ig-like_fold"/>
</dbReference>
<dbReference type="Proteomes" id="UP000032352">
    <property type="component" value="Chromosome"/>
</dbReference>
<feature type="chain" id="PRO_5042180796" description="beta-N-acetylhexosaminidase" evidence="9">
    <location>
        <begin position="24"/>
        <end position="906"/>
    </location>
</feature>
<dbReference type="InterPro" id="IPR014756">
    <property type="entry name" value="Ig_E-set"/>
</dbReference>
<dbReference type="CDD" id="cd02847">
    <property type="entry name" value="E_set_Chitobiase_C"/>
    <property type="match status" value="1"/>
</dbReference>
<dbReference type="InterPro" id="IPR015882">
    <property type="entry name" value="HEX_bac_N"/>
</dbReference>
<keyword evidence="5" id="KW-0326">Glycosidase</keyword>
<dbReference type="GO" id="GO:0005975">
    <property type="term" value="P:carbohydrate metabolic process"/>
    <property type="evidence" value="ECO:0007669"/>
    <property type="project" value="InterPro"/>
</dbReference>
<dbReference type="InterPro" id="IPR025705">
    <property type="entry name" value="Beta_hexosaminidase_sua/sub"/>
</dbReference>
<organism evidence="11 12">
    <name type="scientific">Thalassomonas viridans</name>
    <dbReference type="NCBI Taxonomy" id="137584"/>
    <lineage>
        <taxon>Bacteria</taxon>
        <taxon>Pseudomonadati</taxon>
        <taxon>Pseudomonadota</taxon>
        <taxon>Gammaproteobacteria</taxon>
        <taxon>Alteromonadales</taxon>
        <taxon>Colwelliaceae</taxon>
        <taxon>Thalassomonas</taxon>
    </lineage>
</organism>
<dbReference type="PROSITE" id="PS51257">
    <property type="entry name" value="PROKAR_LIPOPROTEIN"/>
    <property type="match status" value="1"/>
</dbReference>
<dbReference type="InterPro" id="IPR008965">
    <property type="entry name" value="CBM2/CBM3_carb-bd_dom_sf"/>
</dbReference>
<dbReference type="AlphaFoldDB" id="A0AAF0CB44"/>
<dbReference type="Pfam" id="PF03173">
    <property type="entry name" value="CHB_HEX"/>
    <property type="match status" value="1"/>
</dbReference>
<dbReference type="EMBL" id="CP059733">
    <property type="protein sequence ID" value="WDE07216.1"/>
    <property type="molecule type" value="Genomic_DNA"/>
</dbReference>
<gene>
    <name evidence="11" type="ORF">SG34_010150</name>
</gene>
<evidence type="ECO:0000256" key="4">
    <source>
        <dbReference type="ARBA" id="ARBA00022801"/>
    </source>
</evidence>
<name>A0AAF0CB44_9GAMM</name>
<evidence type="ECO:0000256" key="2">
    <source>
        <dbReference type="ARBA" id="ARBA00006285"/>
    </source>
</evidence>
<dbReference type="GO" id="GO:0030203">
    <property type="term" value="P:glycosaminoglycan metabolic process"/>
    <property type="evidence" value="ECO:0007669"/>
    <property type="project" value="TreeGrafter"/>
</dbReference>
<dbReference type="PRINTS" id="PR00738">
    <property type="entry name" value="GLHYDRLASE20"/>
</dbReference>
<dbReference type="Pfam" id="PF03174">
    <property type="entry name" value="CHB_HEX_C"/>
    <property type="match status" value="1"/>
</dbReference>
<evidence type="ECO:0000256" key="8">
    <source>
        <dbReference type="PIRSR" id="PIRSR625705-1"/>
    </source>
</evidence>
<dbReference type="PANTHER" id="PTHR22600:SF57">
    <property type="entry name" value="BETA-N-ACETYLHEXOSAMINIDASE"/>
    <property type="match status" value="1"/>
</dbReference>
<dbReference type="InterPro" id="IPR004867">
    <property type="entry name" value="CHB_C_dom"/>
</dbReference>
<dbReference type="InterPro" id="IPR015883">
    <property type="entry name" value="Glyco_hydro_20_cat"/>
</dbReference>
<proteinExistence type="inferred from homology"/>
<dbReference type="SMART" id="SM01081">
    <property type="entry name" value="CHB_HEX"/>
    <property type="match status" value="1"/>
</dbReference>
<keyword evidence="4" id="KW-0378">Hydrolase</keyword>
<dbReference type="InterPro" id="IPR029018">
    <property type="entry name" value="Hex-like_dom2"/>
</dbReference>
<dbReference type="SUPFAM" id="SSF49384">
    <property type="entry name" value="Carbohydrate-binding domain"/>
    <property type="match status" value="1"/>
</dbReference>
<dbReference type="Gene3D" id="2.60.40.10">
    <property type="entry name" value="Immunoglobulins"/>
    <property type="match status" value="1"/>
</dbReference>
<dbReference type="InterPro" id="IPR012291">
    <property type="entry name" value="CBM2_carb-bd_dom_sf"/>
</dbReference>
<dbReference type="GO" id="GO:0016020">
    <property type="term" value="C:membrane"/>
    <property type="evidence" value="ECO:0007669"/>
    <property type="project" value="TreeGrafter"/>
</dbReference>
<comment type="similarity">
    <text evidence="2">Belongs to the glycosyl hydrolase 20 family.</text>
</comment>
<evidence type="ECO:0000256" key="3">
    <source>
        <dbReference type="ARBA" id="ARBA00012663"/>
    </source>
</evidence>
<comment type="catalytic activity">
    <reaction evidence="1">
        <text>Hydrolysis of terminal non-reducing N-acetyl-D-hexosamine residues in N-acetyl-beta-D-hexosaminides.</text>
        <dbReference type="EC" id="3.2.1.52"/>
    </reaction>
</comment>
<dbReference type="SUPFAM" id="SSF51445">
    <property type="entry name" value="(Trans)glycosidases"/>
    <property type="match status" value="1"/>
</dbReference>
<evidence type="ECO:0000313" key="11">
    <source>
        <dbReference type="EMBL" id="WDE07216.1"/>
    </source>
</evidence>
<evidence type="ECO:0000256" key="7">
    <source>
        <dbReference type="ARBA" id="ARBA00033000"/>
    </source>
</evidence>
<keyword evidence="9" id="KW-0732">Signal</keyword>
<reference evidence="11 12" key="2">
    <citation type="journal article" date="2022" name="Mar. Drugs">
        <title>Bioassay-Guided Fractionation Leads to the Detection of Cholic Acid Generated by the Rare Thalassomonas sp.</title>
        <authorList>
            <person name="Pheiffer F."/>
            <person name="Schneider Y.K."/>
            <person name="Hansen E.H."/>
            <person name="Andersen J.H."/>
            <person name="Isaksson J."/>
            <person name="Busche T."/>
            <person name="R C."/>
            <person name="Kalinowski J."/>
            <person name="Zyl L.V."/>
            <person name="Trindade M."/>
        </authorList>
    </citation>
    <scope>NUCLEOTIDE SEQUENCE [LARGE SCALE GENOMIC DNA]</scope>
    <source>
        <strain evidence="11 12">XOM25</strain>
    </source>
</reference>
<dbReference type="Pfam" id="PF00728">
    <property type="entry name" value="Glyco_hydro_20"/>
    <property type="match status" value="1"/>
</dbReference>
<dbReference type="EC" id="3.2.1.52" evidence="3"/>